<dbReference type="InterPro" id="IPR036948">
    <property type="entry name" value="Ribosomal_eL21_sf"/>
</dbReference>
<dbReference type="InterPro" id="IPR018259">
    <property type="entry name" value="Ribosomal_eL21_CS"/>
</dbReference>
<evidence type="ECO:0000256" key="1">
    <source>
        <dbReference type="ARBA" id="ARBA00008427"/>
    </source>
</evidence>
<dbReference type="SUPFAM" id="SSF50104">
    <property type="entry name" value="Translation proteins SH3-like domain"/>
    <property type="match status" value="1"/>
</dbReference>
<comment type="similarity">
    <text evidence="1">Belongs to the eukaryotic ribosomal protein eL21 family.</text>
</comment>
<dbReference type="GO" id="GO:1990904">
    <property type="term" value="C:ribonucleoprotein complex"/>
    <property type="evidence" value="ECO:0007669"/>
    <property type="project" value="UniProtKB-KW"/>
</dbReference>
<reference evidence="4 5" key="1">
    <citation type="submission" date="2024-03" db="EMBL/GenBank/DDBJ databases">
        <title>The Acrasis kona genome and developmental transcriptomes reveal deep origins of eukaryotic multicellular pathways.</title>
        <authorList>
            <person name="Sheikh S."/>
            <person name="Fu C.-J."/>
            <person name="Brown M.W."/>
            <person name="Baldauf S.L."/>
        </authorList>
    </citation>
    <scope>NUCLEOTIDE SEQUENCE [LARGE SCALE GENOMIC DNA]</scope>
    <source>
        <strain evidence="4 5">ATCC MYA-3509</strain>
    </source>
</reference>
<dbReference type="GO" id="GO:0005840">
    <property type="term" value="C:ribosome"/>
    <property type="evidence" value="ECO:0007669"/>
    <property type="project" value="UniProtKB-KW"/>
</dbReference>
<dbReference type="EMBL" id="JAOPGA020001357">
    <property type="protein sequence ID" value="KAL0487640.1"/>
    <property type="molecule type" value="Genomic_DNA"/>
</dbReference>
<dbReference type="GO" id="GO:0003735">
    <property type="term" value="F:structural constituent of ribosome"/>
    <property type="evidence" value="ECO:0007669"/>
    <property type="project" value="InterPro"/>
</dbReference>
<dbReference type="Gene3D" id="2.30.30.70">
    <property type="entry name" value="Ribosomal protein L21"/>
    <property type="match status" value="1"/>
</dbReference>
<dbReference type="GO" id="GO:0006412">
    <property type="term" value="P:translation"/>
    <property type="evidence" value="ECO:0007669"/>
    <property type="project" value="InterPro"/>
</dbReference>
<evidence type="ECO:0000313" key="4">
    <source>
        <dbReference type="EMBL" id="KAL0487640.1"/>
    </source>
</evidence>
<dbReference type="PROSITE" id="PS01171">
    <property type="entry name" value="RIBOSOMAL_L21E"/>
    <property type="match status" value="1"/>
</dbReference>
<dbReference type="PANTHER" id="PTHR20981">
    <property type="entry name" value="60S RIBOSOMAL PROTEIN L21"/>
    <property type="match status" value="1"/>
</dbReference>
<keyword evidence="5" id="KW-1185">Reference proteome</keyword>
<evidence type="ECO:0000256" key="2">
    <source>
        <dbReference type="ARBA" id="ARBA00022980"/>
    </source>
</evidence>
<dbReference type="Pfam" id="PF01157">
    <property type="entry name" value="Ribosomal_L21e"/>
    <property type="match status" value="1"/>
</dbReference>
<name>A0AAW2ZDX0_9EUKA</name>
<accession>A0AAW2ZDX0</accession>
<evidence type="ECO:0000256" key="3">
    <source>
        <dbReference type="ARBA" id="ARBA00023274"/>
    </source>
</evidence>
<dbReference type="Proteomes" id="UP001431209">
    <property type="component" value="Unassembled WGS sequence"/>
</dbReference>
<evidence type="ECO:0000313" key="5">
    <source>
        <dbReference type="Proteomes" id="UP001431209"/>
    </source>
</evidence>
<dbReference type="InterPro" id="IPR008991">
    <property type="entry name" value="Translation_prot_SH3-like_sf"/>
</dbReference>
<protein>
    <submittedName>
        <fullName evidence="4">Ribosomal protein L21</fullName>
    </submittedName>
</protein>
<keyword evidence="3" id="KW-0687">Ribonucleoprotein</keyword>
<gene>
    <name evidence="4" type="ORF">AKO1_000237</name>
</gene>
<sequence>MPHSFGYRARTRYLFSRPFRQHGQLNMTNYLRTFKLGDLVTIKVNGAIVKGMPFKFYHGRTGRVWNITPRAVGVVLNKRVKGKILRKRIHVRIEHVVKSKCRDDFLVRVKKNQEIAAANKRDGTNTPLIKRQIEGPRPGYTLSSKKFDKVIDIAPAPYVEVA</sequence>
<organism evidence="4 5">
    <name type="scientific">Acrasis kona</name>
    <dbReference type="NCBI Taxonomy" id="1008807"/>
    <lineage>
        <taxon>Eukaryota</taxon>
        <taxon>Discoba</taxon>
        <taxon>Heterolobosea</taxon>
        <taxon>Tetramitia</taxon>
        <taxon>Eutetramitia</taxon>
        <taxon>Acrasidae</taxon>
        <taxon>Acrasis</taxon>
    </lineage>
</organism>
<comment type="caution">
    <text evidence="4">The sequence shown here is derived from an EMBL/GenBank/DDBJ whole genome shotgun (WGS) entry which is preliminary data.</text>
</comment>
<keyword evidence="2 4" id="KW-0689">Ribosomal protein</keyword>
<proteinExistence type="inferred from homology"/>
<dbReference type="InterPro" id="IPR001147">
    <property type="entry name" value="Ribosomal_eL21"/>
</dbReference>
<dbReference type="AlphaFoldDB" id="A0AAW2ZDX0"/>
<dbReference type="FunFam" id="2.30.30.70:FF:000001">
    <property type="entry name" value="60S ribosomal protein L21"/>
    <property type="match status" value="1"/>
</dbReference>
<dbReference type="Gene3D" id="6.10.250.3260">
    <property type="match status" value="1"/>
</dbReference>